<evidence type="ECO:0000256" key="1">
    <source>
        <dbReference type="SAM" id="SignalP"/>
    </source>
</evidence>
<organism evidence="2 3">
    <name type="scientific">Marinobacter nanhaiticus D15-8W</name>
    <dbReference type="NCBI Taxonomy" id="626887"/>
    <lineage>
        <taxon>Bacteria</taxon>
        <taxon>Pseudomonadati</taxon>
        <taxon>Pseudomonadota</taxon>
        <taxon>Gammaproteobacteria</taxon>
        <taxon>Pseudomonadales</taxon>
        <taxon>Marinobacteraceae</taxon>
        <taxon>Marinobacter</taxon>
    </lineage>
</organism>
<proteinExistence type="predicted"/>
<keyword evidence="1" id="KW-0732">Signal</keyword>
<dbReference type="EMBL" id="APLQ01000011">
    <property type="protein sequence ID" value="ENO15900.1"/>
    <property type="molecule type" value="Genomic_DNA"/>
</dbReference>
<comment type="caution">
    <text evidence="2">The sequence shown here is derived from an EMBL/GenBank/DDBJ whole genome shotgun (WGS) entry which is preliminary data.</text>
</comment>
<dbReference type="AlphaFoldDB" id="N6W046"/>
<accession>N6W046</accession>
<feature type="chain" id="PRO_5004126732" description="Solute-binding protein family 3/N-terminal domain-containing protein" evidence="1">
    <location>
        <begin position="27"/>
        <end position="262"/>
    </location>
</feature>
<evidence type="ECO:0008006" key="4">
    <source>
        <dbReference type="Google" id="ProtNLM"/>
    </source>
</evidence>
<sequence length="262" mass="29171">MTAPVIPCLIRILFILTALASASAWAYDRPNRLRLAAIPANPLNQVGAPLMEDIYRQLGITIDVLETPPPREVALYQEGMIDGTLGRVDGFSLQAPQAIRIPVPLTHIKLVAFSTLEKLPRLAKGLDPPLQIGQLRGIDFGLETSGQVETTLVNTTEQLMAMLARRRIDVAIASELGGAFYVQSNNYDDVRIVAQPLKMIPVYHYLHSKHAPLVPKVTGIMQRLHDRGYLEDRHNAFRARLDVDGMTLPLRQQVSNDDLRMK</sequence>
<evidence type="ECO:0000313" key="3">
    <source>
        <dbReference type="Proteomes" id="UP000013165"/>
    </source>
</evidence>
<gene>
    <name evidence="2" type="ORF">J057_11126</name>
</gene>
<dbReference type="RefSeq" id="WP_004580190.1">
    <property type="nucleotide sequence ID" value="NZ_AP028878.1"/>
</dbReference>
<dbReference type="Proteomes" id="UP000013165">
    <property type="component" value="Unassembled WGS sequence"/>
</dbReference>
<dbReference type="Gene3D" id="3.40.190.10">
    <property type="entry name" value="Periplasmic binding protein-like II"/>
    <property type="match status" value="2"/>
</dbReference>
<keyword evidence="3" id="KW-1185">Reference proteome</keyword>
<dbReference type="OrthoDB" id="6838256at2"/>
<dbReference type="PATRIC" id="fig|626887.3.peg.2231"/>
<dbReference type="STRING" id="626887.J057_11126"/>
<dbReference type="eggNOG" id="COG0834">
    <property type="taxonomic scope" value="Bacteria"/>
</dbReference>
<name>N6W046_9GAMM</name>
<dbReference type="HOGENOM" id="CLU_104186_0_0_6"/>
<protein>
    <recommendedName>
        <fullName evidence="4">Solute-binding protein family 3/N-terminal domain-containing protein</fullName>
    </recommendedName>
</protein>
<reference evidence="2 3" key="1">
    <citation type="journal article" date="2013" name="Genome Announc.">
        <title>Genome Sequence of the Polycyclic Aromatic Hydrocarbon-Degrading Bacterium Strain Marinobacter nanhaiticus D15-8WT.</title>
        <authorList>
            <person name="Cui Z."/>
            <person name="Gao W."/>
            <person name="Li Q."/>
            <person name="Xu G."/>
            <person name="Zheng L."/>
        </authorList>
    </citation>
    <scope>NUCLEOTIDE SEQUENCE [LARGE SCALE GENOMIC DNA]</scope>
    <source>
        <strain evidence="2 3">D15-8W</strain>
    </source>
</reference>
<dbReference type="SUPFAM" id="SSF53850">
    <property type="entry name" value="Periplasmic binding protein-like II"/>
    <property type="match status" value="1"/>
</dbReference>
<evidence type="ECO:0000313" key="2">
    <source>
        <dbReference type="EMBL" id="ENO15900.1"/>
    </source>
</evidence>
<feature type="signal peptide" evidence="1">
    <location>
        <begin position="1"/>
        <end position="26"/>
    </location>
</feature>